<dbReference type="AlphaFoldDB" id="A0A6B0Y2P5"/>
<comment type="caution">
    <text evidence="1">The sequence shown here is derived from an EMBL/GenBank/DDBJ whole genome shotgun (WGS) entry which is preliminary data.</text>
</comment>
<name>A0A6B0Y2P5_9RHOB</name>
<proteinExistence type="predicted"/>
<organism evidence="1">
    <name type="scientific">Boseongicola sp. SB0664_bin_43</name>
    <dbReference type="NCBI Taxonomy" id="2604844"/>
    <lineage>
        <taxon>Bacteria</taxon>
        <taxon>Pseudomonadati</taxon>
        <taxon>Pseudomonadota</taxon>
        <taxon>Alphaproteobacteria</taxon>
        <taxon>Rhodobacterales</taxon>
        <taxon>Paracoccaceae</taxon>
        <taxon>Boseongicola</taxon>
    </lineage>
</organism>
<dbReference type="EMBL" id="VXRY01000382">
    <property type="protein sequence ID" value="MXY34323.1"/>
    <property type="molecule type" value="Genomic_DNA"/>
</dbReference>
<accession>A0A6B0Y2P5</accession>
<gene>
    <name evidence="1" type="ORF">F4Y60_09595</name>
</gene>
<evidence type="ECO:0000313" key="1">
    <source>
        <dbReference type="EMBL" id="MXY34323.1"/>
    </source>
</evidence>
<protein>
    <recommendedName>
        <fullName evidence="2">Lipoprotein</fullName>
    </recommendedName>
</protein>
<evidence type="ECO:0008006" key="2">
    <source>
        <dbReference type="Google" id="ProtNLM"/>
    </source>
</evidence>
<reference evidence="1" key="1">
    <citation type="submission" date="2019-09" db="EMBL/GenBank/DDBJ databases">
        <title>Characterisation of the sponge microbiome using genome-centric metagenomics.</title>
        <authorList>
            <person name="Engelberts J.P."/>
            <person name="Robbins S.J."/>
            <person name="De Goeij J.M."/>
            <person name="Aranda M."/>
            <person name="Bell S.C."/>
            <person name="Webster N.S."/>
        </authorList>
    </citation>
    <scope>NUCLEOTIDE SEQUENCE</scope>
    <source>
        <strain evidence="1">SB0664_bin_43</strain>
    </source>
</reference>
<sequence length="107" mass="12046">MTLALVAGCVSTETANVGETRWHCENNVKLTANKAKRTGVVTFGGTKYDTIFVVRGLENTWLWGPRNQYQIVMGVSEYGHVRYYDFSRSKPGERVKPSSVFACYWTG</sequence>